<dbReference type="InterPro" id="IPR006669">
    <property type="entry name" value="MgtE_transporter"/>
</dbReference>
<dbReference type="SUPFAM" id="SSF158791">
    <property type="entry name" value="MgtE N-terminal domain-like"/>
    <property type="match status" value="1"/>
</dbReference>
<keyword evidence="4" id="KW-1185">Reference proteome</keyword>
<protein>
    <submittedName>
        <fullName evidence="3">Magnesium transporter</fullName>
    </submittedName>
</protein>
<dbReference type="InterPro" id="IPR006668">
    <property type="entry name" value="Mg_transptr_MgtE_intracell_dom"/>
</dbReference>
<keyword evidence="1" id="KW-0129">CBS domain</keyword>
<evidence type="ECO:0000313" key="4">
    <source>
        <dbReference type="Proteomes" id="UP000671913"/>
    </source>
</evidence>
<evidence type="ECO:0000259" key="2">
    <source>
        <dbReference type="PROSITE" id="PS51371"/>
    </source>
</evidence>
<evidence type="ECO:0000256" key="1">
    <source>
        <dbReference type="PROSITE-ProRule" id="PRU00703"/>
    </source>
</evidence>
<dbReference type="PANTHER" id="PTHR43773:SF1">
    <property type="entry name" value="MAGNESIUM TRANSPORTER MGTE"/>
    <property type="match status" value="1"/>
</dbReference>
<accession>A0A975AXW7</accession>
<dbReference type="GO" id="GO:0016020">
    <property type="term" value="C:membrane"/>
    <property type="evidence" value="ECO:0007669"/>
    <property type="project" value="InterPro"/>
</dbReference>
<dbReference type="SMART" id="SM00924">
    <property type="entry name" value="MgtE_N"/>
    <property type="match status" value="1"/>
</dbReference>
<dbReference type="InterPro" id="IPR000644">
    <property type="entry name" value="CBS_dom"/>
</dbReference>
<dbReference type="InterPro" id="IPR038076">
    <property type="entry name" value="MgtE_N_sf"/>
</dbReference>
<dbReference type="KEGG" id="aaut:ACETAC_11030"/>
<dbReference type="SMART" id="SM00116">
    <property type="entry name" value="CBS"/>
    <property type="match status" value="2"/>
</dbReference>
<dbReference type="Gene3D" id="3.10.580.10">
    <property type="entry name" value="CBS-domain"/>
    <property type="match status" value="1"/>
</dbReference>
<dbReference type="Proteomes" id="UP000671913">
    <property type="component" value="Chromosome"/>
</dbReference>
<dbReference type="GO" id="GO:0015095">
    <property type="term" value="F:magnesium ion transmembrane transporter activity"/>
    <property type="evidence" value="ECO:0007669"/>
    <property type="project" value="InterPro"/>
</dbReference>
<name>A0A975AXW7_9THEO</name>
<gene>
    <name evidence="3" type="ORF">ACETAC_11030</name>
</gene>
<sequence>MKVRTNFYLSRILNNKVFCDNKSIGRLLDIGIDINSNIPNIVIAKIKTNKGIKYLSWKSFNVRKISGQYQLNVKKIEYVEPDKNIYFLVKNILDKQIIDINGRKVVRVNDIRLTQTDNELLVIAVDIGIEGILRRLAIAKPLKKFLKIFNINISSKLILWRDIAALIQSNENIMLSTTYEKLSTLRPSDLADIIENIDSKTGIAIFSSLDDARAADVLEELEKESQINILKTLSKQKVADILEEMPADEVADVLDDLNKDMVEELLNKMERNVSSEVRELMEYPDNTVGSLMTTDFIDFKESDTVEQTINRLRELKPESDVIYYLYVVDSKDKLTGVVSLRDLVISEPDTKLSEIMDNKPIYVKDMDSIESLIKIETKYNLMAVPVVDNNMVLRGTVIITDIIYELLKNRRLKA</sequence>
<reference evidence="3" key="1">
    <citation type="submission" date="2020-08" db="EMBL/GenBank/DDBJ databases">
        <title>Genomic insights into the carbon and energy metabolism of the first obligate autotrophic acetogenic bacterium Aceticella autotrophica gen. nov., sp. nov.</title>
        <authorList>
            <person name="Toshchakov S.V."/>
            <person name="Elcheninov A.G."/>
            <person name="Kublanov I.V."/>
            <person name="Frolov E.N."/>
            <person name="Lebedinsky A.V."/>
        </authorList>
    </citation>
    <scope>NUCLEOTIDE SEQUENCE</scope>
    <source>
        <strain evidence="3">3443-3Ac</strain>
    </source>
</reference>
<evidence type="ECO:0000313" key="3">
    <source>
        <dbReference type="EMBL" id="QSZ28457.1"/>
    </source>
</evidence>
<feature type="domain" description="CBS" evidence="2">
    <location>
        <begin position="356"/>
        <end position="412"/>
    </location>
</feature>
<dbReference type="PROSITE" id="PS51371">
    <property type="entry name" value="CBS"/>
    <property type="match status" value="2"/>
</dbReference>
<dbReference type="AlphaFoldDB" id="A0A975AXW7"/>
<feature type="domain" description="CBS" evidence="2">
    <location>
        <begin position="292"/>
        <end position="354"/>
    </location>
</feature>
<dbReference type="Gene3D" id="1.25.60.10">
    <property type="entry name" value="MgtE N-terminal domain-like"/>
    <property type="match status" value="1"/>
</dbReference>
<dbReference type="InterPro" id="IPR046342">
    <property type="entry name" value="CBS_dom_sf"/>
</dbReference>
<dbReference type="PANTHER" id="PTHR43773">
    <property type="entry name" value="MAGNESIUM TRANSPORTER MGTE"/>
    <property type="match status" value="1"/>
</dbReference>
<dbReference type="CDD" id="cd04606">
    <property type="entry name" value="CBS_pair_Mg_transporter"/>
    <property type="match status" value="1"/>
</dbReference>
<organism evidence="3 4">
    <name type="scientific">Aceticella autotrophica</name>
    <dbReference type="NCBI Taxonomy" id="2755338"/>
    <lineage>
        <taxon>Bacteria</taxon>
        <taxon>Bacillati</taxon>
        <taxon>Bacillota</taxon>
        <taxon>Clostridia</taxon>
        <taxon>Thermoanaerobacterales</taxon>
        <taxon>Thermoanaerobacteraceae</taxon>
        <taxon>Aceticella</taxon>
    </lineage>
</organism>
<proteinExistence type="predicted"/>
<dbReference type="Pfam" id="PF03448">
    <property type="entry name" value="MgtE_N"/>
    <property type="match status" value="1"/>
</dbReference>
<dbReference type="EMBL" id="CP060096">
    <property type="protein sequence ID" value="QSZ28457.1"/>
    <property type="molecule type" value="Genomic_DNA"/>
</dbReference>
<dbReference type="SUPFAM" id="SSF54631">
    <property type="entry name" value="CBS-domain pair"/>
    <property type="match status" value="1"/>
</dbReference>
<dbReference type="Pfam" id="PF00571">
    <property type="entry name" value="CBS"/>
    <property type="match status" value="2"/>
</dbReference>